<sequence length="183" mass="21425">MNSTQVNQNSWNIPIDKLMVWRNGWSKYDRKISNLYLRIVYDQLLITADTKILESFNMHQKLKGIYKEDILILIASGNNYGIRKIKFQLKSNVMQCLEALSCHFPVVNHNVLQSNKVINAKYRNIDEILRLAIEQKEDTSHQLKQSQLPKEFKNFVNLCLLDPAFPVFVSETEKILNEITIQK</sequence>
<name>A0A8S0YXX7_ARCPL</name>
<proteinExistence type="predicted"/>
<dbReference type="OrthoDB" id="9970856at2759"/>
<protein>
    <submittedName>
        <fullName evidence="1">Uncharacterized protein</fullName>
    </submittedName>
</protein>
<organism evidence="1 2">
    <name type="scientific">Arctia plantaginis</name>
    <name type="common">Wood tiger moth</name>
    <name type="synonym">Phalaena plantaginis</name>
    <dbReference type="NCBI Taxonomy" id="874455"/>
    <lineage>
        <taxon>Eukaryota</taxon>
        <taxon>Metazoa</taxon>
        <taxon>Ecdysozoa</taxon>
        <taxon>Arthropoda</taxon>
        <taxon>Hexapoda</taxon>
        <taxon>Insecta</taxon>
        <taxon>Pterygota</taxon>
        <taxon>Neoptera</taxon>
        <taxon>Endopterygota</taxon>
        <taxon>Lepidoptera</taxon>
        <taxon>Glossata</taxon>
        <taxon>Ditrysia</taxon>
        <taxon>Noctuoidea</taxon>
        <taxon>Erebidae</taxon>
        <taxon>Arctiinae</taxon>
        <taxon>Arctia</taxon>
    </lineage>
</organism>
<accession>A0A8S0YXX7</accession>
<gene>
    <name evidence="1" type="ORF">APLA_LOCUS2043</name>
</gene>
<dbReference type="AlphaFoldDB" id="A0A8S0YXX7"/>
<dbReference type="EMBL" id="CADEBD010000175">
    <property type="protein sequence ID" value="CAB3224813.1"/>
    <property type="molecule type" value="Genomic_DNA"/>
</dbReference>
<dbReference type="Proteomes" id="UP000494256">
    <property type="component" value="Unassembled WGS sequence"/>
</dbReference>
<comment type="caution">
    <text evidence="1">The sequence shown here is derived from an EMBL/GenBank/DDBJ whole genome shotgun (WGS) entry which is preliminary data.</text>
</comment>
<evidence type="ECO:0000313" key="1">
    <source>
        <dbReference type="EMBL" id="CAB3224813.1"/>
    </source>
</evidence>
<reference evidence="1 2" key="1">
    <citation type="submission" date="2020-04" db="EMBL/GenBank/DDBJ databases">
        <authorList>
            <person name="Wallbank WR R."/>
            <person name="Pardo Diaz C."/>
            <person name="Kozak K."/>
            <person name="Martin S."/>
            <person name="Jiggins C."/>
            <person name="Moest M."/>
            <person name="Warren A I."/>
            <person name="Byers J.R.P. K."/>
            <person name="Montejo-Kovacevich G."/>
            <person name="Yen C E."/>
        </authorList>
    </citation>
    <scope>NUCLEOTIDE SEQUENCE [LARGE SCALE GENOMIC DNA]</scope>
</reference>
<evidence type="ECO:0000313" key="2">
    <source>
        <dbReference type="Proteomes" id="UP000494256"/>
    </source>
</evidence>